<keyword evidence="7" id="KW-1185">Reference proteome</keyword>
<dbReference type="AlphaFoldDB" id="A0A839QX66"/>
<keyword evidence="4 6" id="KW-0808">Transferase</keyword>
<evidence type="ECO:0000256" key="1">
    <source>
        <dbReference type="ARBA" id="ARBA00004776"/>
    </source>
</evidence>
<accession>A0A839QX66</accession>
<dbReference type="PANTHER" id="PTHR43179">
    <property type="entry name" value="RHAMNOSYLTRANSFERASE WBBL"/>
    <property type="match status" value="1"/>
</dbReference>
<evidence type="ECO:0000313" key="7">
    <source>
        <dbReference type="Proteomes" id="UP000568050"/>
    </source>
</evidence>
<comment type="pathway">
    <text evidence="1">Cell wall biogenesis; cell wall polysaccharide biosynthesis.</text>
</comment>
<proteinExistence type="inferred from homology"/>
<organism evidence="6 7">
    <name type="scientific">Helcobacillus massiliensis</name>
    <dbReference type="NCBI Taxonomy" id="521392"/>
    <lineage>
        <taxon>Bacteria</taxon>
        <taxon>Bacillati</taxon>
        <taxon>Actinomycetota</taxon>
        <taxon>Actinomycetes</taxon>
        <taxon>Micrococcales</taxon>
        <taxon>Dermabacteraceae</taxon>
        <taxon>Helcobacillus</taxon>
    </lineage>
</organism>
<dbReference type="PANTHER" id="PTHR43179:SF12">
    <property type="entry name" value="GALACTOFURANOSYLTRANSFERASE GLFT2"/>
    <property type="match status" value="1"/>
</dbReference>
<gene>
    <name evidence="6" type="ORF">FHX50_000215</name>
</gene>
<comment type="similarity">
    <text evidence="2">Belongs to the glycosyltransferase 2 family.</text>
</comment>
<keyword evidence="3" id="KW-0328">Glycosyltransferase</keyword>
<evidence type="ECO:0000259" key="5">
    <source>
        <dbReference type="Pfam" id="PF00535"/>
    </source>
</evidence>
<evidence type="ECO:0000256" key="2">
    <source>
        <dbReference type="ARBA" id="ARBA00006739"/>
    </source>
</evidence>
<protein>
    <submittedName>
        <fullName evidence="6">GT2 family glycosyltransferase</fullName>
    </submittedName>
</protein>
<dbReference type="Pfam" id="PF00535">
    <property type="entry name" value="Glycos_transf_2"/>
    <property type="match status" value="1"/>
</dbReference>
<evidence type="ECO:0000313" key="6">
    <source>
        <dbReference type="EMBL" id="MBB3021967.1"/>
    </source>
</evidence>
<dbReference type="Proteomes" id="UP000568050">
    <property type="component" value="Unassembled WGS sequence"/>
</dbReference>
<dbReference type="EMBL" id="JACHWP010000001">
    <property type="protein sequence ID" value="MBB3021967.1"/>
    <property type="molecule type" value="Genomic_DNA"/>
</dbReference>
<dbReference type="SUPFAM" id="SSF53448">
    <property type="entry name" value="Nucleotide-diphospho-sugar transferases"/>
    <property type="match status" value="1"/>
</dbReference>
<dbReference type="RefSeq" id="WP_183373637.1">
    <property type="nucleotide sequence ID" value="NZ_CBCSFZ010000003.1"/>
</dbReference>
<dbReference type="InterPro" id="IPR029044">
    <property type="entry name" value="Nucleotide-diphossugar_trans"/>
</dbReference>
<feature type="domain" description="Glycosyltransferase 2-like" evidence="5">
    <location>
        <begin position="12"/>
        <end position="140"/>
    </location>
</feature>
<reference evidence="6 7" key="1">
    <citation type="submission" date="2020-08" db="EMBL/GenBank/DDBJ databases">
        <title>Sequencing the genomes of 1000 actinobacteria strains.</title>
        <authorList>
            <person name="Klenk H.-P."/>
        </authorList>
    </citation>
    <scope>NUCLEOTIDE SEQUENCE [LARGE SCALE GENOMIC DNA]</scope>
    <source>
        <strain evidence="6 7">DSM 23040</strain>
    </source>
</reference>
<comment type="caution">
    <text evidence="6">The sequence shown here is derived from an EMBL/GenBank/DDBJ whole genome shotgun (WGS) entry which is preliminary data.</text>
</comment>
<sequence length="323" mass="35668">MPADLAPMHVTAVVVTYNRPDLLRESLDALADQTRPADRVIIIDNASTDESGRVADEHHIGADVLHLNRNVGGAGGFTVGMAHALRSGEHTDFLWIMDDDTVPLPDALAELLAADHRLQQRGISAAVLSSRAVWTDGRDHPMNSSRTRLGVPQSEVERFAEIGVRPIRTASFVSALIRAGEVRTHGLPKADYFIWSDDFEFTGRLLRSGQGFAVPGSVVEHRTVAFSNAAANPGSRMRYDVRNRLWTLLRTDSFTRKEQVLYGGKSALGWGRTLLRTRGDLLPIAWRGLREGLREMPRMNAVVLGADPERAEEIRAVEKAARR</sequence>
<dbReference type="InterPro" id="IPR001173">
    <property type="entry name" value="Glyco_trans_2-like"/>
</dbReference>
<dbReference type="Gene3D" id="3.90.550.10">
    <property type="entry name" value="Spore Coat Polysaccharide Biosynthesis Protein SpsA, Chain A"/>
    <property type="match status" value="1"/>
</dbReference>
<name>A0A839QX66_9MICO</name>
<dbReference type="GO" id="GO:0016757">
    <property type="term" value="F:glycosyltransferase activity"/>
    <property type="evidence" value="ECO:0007669"/>
    <property type="project" value="UniProtKB-KW"/>
</dbReference>
<evidence type="ECO:0000256" key="4">
    <source>
        <dbReference type="ARBA" id="ARBA00022679"/>
    </source>
</evidence>
<evidence type="ECO:0000256" key="3">
    <source>
        <dbReference type="ARBA" id="ARBA00022676"/>
    </source>
</evidence>